<gene>
    <name evidence="1" type="ORF">ACJDT4_07965</name>
</gene>
<accession>A0ABW8TFA5</accession>
<dbReference type="EMBL" id="JBJIAA010000006">
    <property type="protein sequence ID" value="MFL0250358.1"/>
    <property type="molecule type" value="Genomic_DNA"/>
</dbReference>
<name>A0ABW8TFA5_9CLOT</name>
<dbReference type="Proteomes" id="UP001623592">
    <property type="component" value="Unassembled WGS sequence"/>
</dbReference>
<dbReference type="InterPro" id="IPR046650">
    <property type="entry name" value="DUF6762"/>
</dbReference>
<organism evidence="1 2">
    <name type="scientific">Clostridium neuense</name>
    <dbReference type="NCBI Taxonomy" id="1728934"/>
    <lineage>
        <taxon>Bacteria</taxon>
        <taxon>Bacillati</taxon>
        <taxon>Bacillota</taxon>
        <taxon>Clostridia</taxon>
        <taxon>Eubacteriales</taxon>
        <taxon>Clostridiaceae</taxon>
        <taxon>Clostridium</taxon>
    </lineage>
</organism>
<protein>
    <submittedName>
        <fullName evidence="1">DUF6762 family protein</fullName>
    </submittedName>
</protein>
<evidence type="ECO:0000313" key="2">
    <source>
        <dbReference type="Proteomes" id="UP001623592"/>
    </source>
</evidence>
<sequence length="132" mass="15576">MDFSSLVLMEKDKEGKVFIRELGSYVVNEGAEYIKKLYYNGEKVVAFFDTKVDVEDWEYSAAYDLMDESVFSSKGFHIIDVDDEYNPTWCAEFDYIDDYEEMGKKINLLCTLINNELKRIFSVMKDKKEDYI</sequence>
<dbReference type="RefSeq" id="WP_406787029.1">
    <property type="nucleotide sequence ID" value="NZ_JBJIAA010000006.1"/>
</dbReference>
<comment type="caution">
    <text evidence="1">The sequence shown here is derived from an EMBL/GenBank/DDBJ whole genome shotgun (WGS) entry which is preliminary data.</text>
</comment>
<keyword evidence="2" id="KW-1185">Reference proteome</keyword>
<evidence type="ECO:0000313" key="1">
    <source>
        <dbReference type="EMBL" id="MFL0250358.1"/>
    </source>
</evidence>
<reference evidence="1 2" key="1">
    <citation type="submission" date="2024-11" db="EMBL/GenBank/DDBJ databases">
        <authorList>
            <person name="Heng Y.C."/>
            <person name="Lim A.C.H."/>
            <person name="Lee J.K.Y."/>
            <person name="Kittelmann S."/>
        </authorList>
    </citation>
    <scope>NUCLEOTIDE SEQUENCE [LARGE SCALE GENOMIC DNA]</scope>
    <source>
        <strain evidence="1 2">WILCCON 0114</strain>
    </source>
</reference>
<dbReference type="Pfam" id="PF20548">
    <property type="entry name" value="DUF6762"/>
    <property type="match status" value="1"/>
</dbReference>
<proteinExistence type="predicted"/>